<dbReference type="Proteomes" id="UP000814140">
    <property type="component" value="Unassembled WGS sequence"/>
</dbReference>
<sequence length="112" mass="11894">MHQVSQSPHTVSSELACSLVRANLIPKCSPTSTSSQGASAPTYARPRSPSAFSPLRSTSSPSSSQGARHPPSAPTSTRRRLCAASRRVLIKLPDEINVFNLTAGRHVAMRVS</sequence>
<name>A0ACB8SK87_9AGAM</name>
<evidence type="ECO:0000313" key="2">
    <source>
        <dbReference type="Proteomes" id="UP000814140"/>
    </source>
</evidence>
<dbReference type="EMBL" id="MU277261">
    <property type="protein sequence ID" value="KAI0056622.1"/>
    <property type="molecule type" value="Genomic_DNA"/>
</dbReference>
<accession>A0ACB8SK87</accession>
<organism evidence="1 2">
    <name type="scientific">Artomyces pyxidatus</name>
    <dbReference type="NCBI Taxonomy" id="48021"/>
    <lineage>
        <taxon>Eukaryota</taxon>
        <taxon>Fungi</taxon>
        <taxon>Dikarya</taxon>
        <taxon>Basidiomycota</taxon>
        <taxon>Agaricomycotina</taxon>
        <taxon>Agaricomycetes</taxon>
        <taxon>Russulales</taxon>
        <taxon>Auriscalpiaceae</taxon>
        <taxon>Artomyces</taxon>
    </lineage>
</organism>
<comment type="caution">
    <text evidence="1">The sequence shown here is derived from an EMBL/GenBank/DDBJ whole genome shotgun (WGS) entry which is preliminary data.</text>
</comment>
<evidence type="ECO:0000313" key="1">
    <source>
        <dbReference type="EMBL" id="KAI0056622.1"/>
    </source>
</evidence>
<reference evidence="1" key="1">
    <citation type="submission" date="2021-03" db="EMBL/GenBank/DDBJ databases">
        <authorList>
            <consortium name="DOE Joint Genome Institute"/>
            <person name="Ahrendt S."/>
            <person name="Looney B.P."/>
            <person name="Miyauchi S."/>
            <person name="Morin E."/>
            <person name="Drula E."/>
            <person name="Courty P.E."/>
            <person name="Chicoki N."/>
            <person name="Fauchery L."/>
            <person name="Kohler A."/>
            <person name="Kuo A."/>
            <person name="Labutti K."/>
            <person name="Pangilinan J."/>
            <person name="Lipzen A."/>
            <person name="Riley R."/>
            <person name="Andreopoulos W."/>
            <person name="He G."/>
            <person name="Johnson J."/>
            <person name="Barry K.W."/>
            <person name="Grigoriev I.V."/>
            <person name="Nagy L."/>
            <person name="Hibbett D."/>
            <person name="Henrissat B."/>
            <person name="Matheny P.B."/>
            <person name="Labbe J."/>
            <person name="Martin F."/>
        </authorList>
    </citation>
    <scope>NUCLEOTIDE SEQUENCE</scope>
    <source>
        <strain evidence="1">HHB10654</strain>
    </source>
</reference>
<proteinExistence type="predicted"/>
<keyword evidence="2" id="KW-1185">Reference proteome</keyword>
<gene>
    <name evidence="1" type="ORF">BV25DRAFT_1555687</name>
</gene>
<protein>
    <submittedName>
        <fullName evidence="1">Uncharacterized protein</fullName>
    </submittedName>
</protein>
<reference evidence="1" key="2">
    <citation type="journal article" date="2022" name="New Phytol.">
        <title>Evolutionary transition to the ectomycorrhizal habit in the genomes of a hyperdiverse lineage of mushroom-forming fungi.</title>
        <authorList>
            <person name="Looney B."/>
            <person name="Miyauchi S."/>
            <person name="Morin E."/>
            <person name="Drula E."/>
            <person name="Courty P.E."/>
            <person name="Kohler A."/>
            <person name="Kuo A."/>
            <person name="LaButti K."/>
            <person name="Pangilinan J."/>
            <person name="Lipzen A."/>
            <person name="Riley R."/>
            <person name="Andreopoulos W."/>
            <person name="He G."/>
            <person name="Johnson J."/>
            <person name="Nolan M."/>
            <person name="Tritt A."/>
            <person name="Barry K.W."/>
            <person name="Grigoriev I.V."/>
            <person name="Nagy L.G."/>
            <person name="Hibbett D."/>
            <person name="Henrissat B."/>
            <person name="Matheny P.B."/>
            <person name="Labbe J."/>
            <person name="Martin F.M."/>
        </authorList>
    </citation>
    <scope>NUCLEOTIDE SEQUENCE</scope>
    <source>
        <strain evidence="1">HHB10654</strain>
    </source>
</reference>